<dbReference type="InterPro" id="IPR050721">
    <property type="entry name" value="Trk_Ktr_HKT_K-transport"/>
</dbReference>
<name>A0ABU6BL83_9BACL</name>
<evidence type="ECO:0000313" key="4">
    <source>
        <dbReference type="EMBL" id="MEB3752163.1"/>
    </source>
</evidence>
<evidence type="ECO:0000313" key="5">
    <source>
        <dbReference type="Proteomes" id="UP000029267"/>
    </source>
</evidence>
<dbReference type="Gene3D" id="1.10.287.70">
    <property type="match status" value="1"/>
</dbReference>
<organism evidence="4 5">
    <name type="scientific">Geobacillus icigianus</name>
    <dbReference type="NCBI Taxonomy" id="1430331"/>
    <lineage>
        <taxon>Bacteria</taxon>
        <taxon>Bacillati</taxon>
        <taxon>Bacillota</taxon>
        <taxon>Bacilli</taxon>
        <taxon>Bacillales</taxon>
        <taxon>Anoxybacillaceae</taxon>
        <taxon>Geobacillus</taxon>
    </lineage>
</organism>
<feature type="transmembrane region" description="Helical" evidence="2">
    <location>
        <begin position="49"/>
        <end position="66"/>
    </location>
</feature>
<dbReference type="EMBL" id="JPYA02000004">
    <property type="protein sequence ID" value="MEB3752163.1"/>
    <property type="molecule type" value="Genomic_DNA"/>
</dbReference>
<proteinExistence type="predicted"/>
<feature type="transmembrane region" description="Helical" evidence="2">
    <location>
        <begin position="16"/>
        <end position="37"/>
    </location>
</feature>
<dbReference type="SUPFAM" id="SSF51735">
    <property type="entry name" value="NAD(P)-binding Rossmann-fold domains"/>
    <property type="match status" value="1"/>
</dbReference>
<gene>
    <name evidence="4" type="ORF">EP10_003035</name>
</gene>
<dbReference type="PANTHER" id="PTHR43833:SF9">
    <property type="entry name" value="POTASSIUM CHANNEL PROTEIN YUGO-RELATED"/>
    <property type="match status" value="1"/>
</dbReference>
<evidence type="ECO:0000256" key="2">
    <source>
        <dbReference type="SAM" id="Phobius"/>
    </source>
</evidence>
<dbReference type="InterPro" id="IPR003148">
    <property type="entry name" value="RCK_N"/>
</dbReference>
<dbReference type="InterPro" id="IPR036291">
    <property type="entry name" value="NAD(P)-bd_dom_sf"/>
</dbReference>
<feature type="transmembrane region" description="Helical" evidence="2">
    <location>
        <begin position="73"/>
        <end position="91"/>
    </location>
</feature>
<comment type="subcellular location">
    <subcellularLocation>
        <location evidence="1">Cell membrane</location>
        <topology evidence="1">Multi-pass membrane protein</topology>
    </subcellularLocation>
</comment>
<evidence type="ECO:0000256" key="1">
    <source>
        <dbReference type="ARBA" id="ARBA00004651"/>
    </source>
</evidence>
<dbReference type="Pfam" id="PF02254">
    <property type="entry name" value="TrkA_N"/>
    <property type="match status" value="1"/>
</dbReference>
<dbReference type="Gene3D" id="3.40.50.720">
    <property type="entry name" value="NAD(P)-binding Rossmann-like Domain"/>
    <property type="match status" value="1"/>
</dbReference>
<keyword evidence="2" id="KW-1133">Transmembrane helix</keyword>
<dbReference type="SUPFAM" id="SSF81324">
    <property type="entry name" value="Voltage-gated potassium channels"/>
    <property type="match status" value="1"/>
</dbReference>
<dbReference type="PROSITE" id="PS51201">
    <property type="entry name" value="RCK_N"/>
    <property type="match status" value="1"/>
</dbReference>
<dbReference type="Proteomes" id="UP000029267">
    <property type="component" value="Unassembled WGS sequence"/>
</dbReference>
<keyword evidence="2" id="KW-0812">Transmembrane</keyword>
<dbReference type="Pfam" id="PF07885">
    <property type="entry name" value="Ion_trans_2"/>
    <property type="match status" value="1"/>
</dbReference>
<reference evidence="4 5" key="1">
    <citation type="journal article" date="2014" name="Genome Announc.">
        <title>Draft Genome Sequence of Geobacillus icigianus Strain G1w1T Isolated from Hot Springs in the Valley of Geysers, Kamchatka (Russian Federation).</title>
        <authorList>
            <person name="Bryanskaya A.V."/>
            <person name="Rozanov A.S."/>
            <person name="Logacheva M.D."/>
            <person name="Kotenko A.V."/>
            <person name="Peltek S.E."/>
        </authorList>
    </citation>
    <scope>NUCLEOTIDE SEQUENCE [LARGE SCALE GENOMIC DNA]</scope>
    <source>
        <strain evidence="4 5">G1w1</strain>
    </source>
</reference>
<dbReference type="RefSeq" id="WP_033844509.1">
    <property type="nucleotide sequence ID" value="NZ_JPYA02000004.1"/>
</dbReference>
<comment type="caution">
    <text evidence="4">The sequence shown here is derived from an EMBL/GenBank/DDBJ whole genome shotgun (WGS) entry which is preliminary data.</text>
</comment>
<evidence type="ECO:0000259" key="3">
    <source>
        <dbReference type="PROSITE" id="PS51201"/>
    </source>
</evidence>
<accession>A0ABU6BL83</accession>
<dbReference type="PANTHER" id="PTHR43833">
    <property type="entry name" value="POTASSIUM CHANNEL PROTEIN 2-RELATED-RELATED"/>
    <property type="match status" value="1"/>
</dbReference>
<protein>
    <recommendedName>
        <fullName evidence="3">RCK N-terminal domain-containing protein</fullName>
    </recommendedName>
</protein>
<dbReference type="InterPro" id="IPR013099">
    <property type="entry name" value="K_chnl_dom"/>
</dbReference>
<keyword evidence="5" id="KW-1185">Reference proteome</keyword>
<feature type="domain" description="RCK N-terminal" evidence="3">
    <location>
        <begin position="114"/>
        <end position="238"/>
    </location>
</feature>
<keyword evidence="2" id="KW-0472">Membrane</keyword>
<sequence length="331" mass="35771">MKVRSWLVSYWRMSTALRLLVTASATIIVFGAFMPLIEPQTFRTMFDGVWWAIVTAATIGYGDIVPETVAGKLAAIVLIAVGTGIIGAYFASVSAAAATRETAHTNGQLAYKEHGHIIIVGWNERTREMLLRLAEQDPPSRVVLIDATVPSHPLPHIPVHFIKGAAHDDAVLEKANLGHARFVLITADPHKTEEEADRDTIVALLAAKSLNPSVYAIVEILTARHVPNAFRAGADEVIQTNLLASAAMTASLYSPGAASALERMLGRFGEQTLRLLPPTEQQIGQPFAAVQQQLLAQHIALLGVVCGDSGSLSIRPQRLIEKDDRLFVLVS</sequence>